<keyword evidence="5 6" id="KW-0472">Membrane</keyword>
<evidence type="ECO:0000256" key="5">
    <source>
        <dbReference type="ARBA" id="ARBA00023136"/>
    </source>
</evidence>
<proteinExistence type="predicted"/>
<reference evidence="7 8" key="1">
    <citation type="submission" date="2022-04" db="EMBL/GenBank/DDBJ databases">
        <title>Diverse halophilic archaea isolated from saline environments.</title>
        <authorList>
            <person name="Cui H.-L."/>
        </authorList>
    </citation>
    <scope>NUCLEOTIDE SEQUENCE [LARGE SCALE GENOMIC DNA]</scope>
    <source>
        <strain evidence="7 8">XZYJT49</strain>
    </source>
</reference>
<evidence type="ECO:0000313" key="7">
    <source>
        <dbReference type="EMBL" id="UPV74473.1"/>
    </source>
</evidence>
<name>A0A8U0HUQ6_9EURY</name>
<evidence type="ECO:0000313" key="8">
    <source>
        <dbReference type="Proteomes" id="UP000830729"/>
    </source>
</evidence>
<dbReference type="KEGG" id="halx:M0R89_00025"/>
<dbReference type="RefSeq" id="WP_248650518.1">
    <property type="nucleotide sequence ID" value="NZ_CP096659.1"/>
</dbReference>
<dbReference type="PANTHER" id="PTHR30213">
    <property type="entry name" value="INNER MEMBRANE PROTEIN YHJD"/>
    <property type="match status" value="1"/>
</dbReference>
<keyword evidence="4 6" id="KW-1133">Transmembrane helix</keyword>
<evidence type="ECO:0000256" key="1">
    <source>
        <dbReference type="ARBA" id="ARBA00004651"/>
    </source>
</evidence>
<feature type="transmembrane region" description="Helical" evidence="6">
    <location>
        <begin position="164"/>
        <end position="184"/>
    </location>
</feature>
<dbReference type="EMBL" id="CP096659">
    <property type="protein sequence ID" value="UPV74473.1"/>
    <property type="molecule type" value="Genomic_DNA"/>
</dbReference>
<comment type="subcellular location">
    <subcellularLocation>
        <location evidence="1">Cell membrane</location>
        <topology evidence="1">Multi-pass membrane protein</topology>
    </subcellularLocation>
</comment>
<dbReference type="PANTHER" id="PTHR30213:SF0">
    <property type="entry name" value="UPF0761 MEMBRANE PROTEIN YIHY"/>
    <property type="match status" value="1"/>
</dbReference>
<evidence type="ECO:0000256" key="3">
    <source>
        <dbReference type="ARBA" id="ARBA00022692"/>
    </source>
</evidence>
<dbReference type="InterPro" id="IPR017039">
    <property type="entry name" value="Virul_fac_BrkB"/>
</dbReference>
<evidence type="ECO:0000256" key="4">
    <source>
        <dbReference type="ARBA" id="ARBA00022989"/>
    </source>
</evidence>
<keyword evidence="2" id="KW-1003">Cell membrane</keyword>
<feature type="transmembrane region" description="Helical" evidence="6">
    <location>
        <begin position="196"/>
        <end position="217"/>
    </location>
</feature>
<dbReference type="PIRSF" id="PIRSF035875">
    <property type="entry name" value="RNase_BN"/>
    <property type="match status" value="1"/>
</dbReference>
<keyword evidence="3 6" id="KW-0812">Transmembrane</keyword>
<dbReference type="GO" id="GO:0005886">
    <property type="term" value="C:plasma membrane"/>
    <property type="evidence" value="ECO:0007669"/>
    <property type="project" value="UniProtKB-SubCell"/>
</dbReference>
<evidence type="ECO:0000256" key="2">
    <source>
        <dbReference type="ARBA" id="ARBA00022475"/>
    </source>
</evidence>
<protein>
    <submittedName>
        <fullName evidence="7">YihY/virulence factor BrkB family protein</fullName>
    </submittedName>
</protein>
<dbReference type="AlphaFoldDB" id="A0A8U0HUQ6"/>
<accession>A0A8U0HUQ6</accession>
<feature type="transmembrane region" description="Helical" evidence="6">
    <location>
        <begin position="20"/>
        <end position="49"/>
    </location>
</feature>
<gene>
    <name evidence="7" type="ORF">M0R89_00025</name>
</gene>
<dbReference type="Proteomes" id="UP000830729">
    <property type="component" value="Chromosome"/>
</dbReference>
<dbReference type="GeneID" id="72183538"/>
<evidence type="ECO:0000256" key="6">
    <source>
        <dbReference type="SAM" id="Phobius"/>
    </source>
</evidence>
<organism evidence="7 8">
    <name type="scientific">Halorussus limi</name>
    <dbReference type="NCBI Taxonomy" id="2938695"/>
    <lineage>
        <taxon>Archaea</taxon>
        <taxon>Methanobacteriati</taxon>
        <taxon>Methanobacteriota</taxon>
        <taxon>Stenosarchaea group</taxon>
        <taxon>Halobacteria</taxon>
        <taxon>Halobacteriales</taxon>
        <taxon>Haladaptataceae</taxon>
        <taxon>Halorussus</taxon>
    </lineage>
</organism>
<dbReference type="NCBIfam" id="TIGR00765">
    <property type="entry name" value="yihY_not_rbn"/>
    <property type="match status" value="1"/>
</dbReference>
<feature type="transmembrane region" description="Helical" evidence="6">
    <location>
        <begin position="223"/>
        <end position="256"/>
    </location>
</feature>
<keyword evidence="8" id="KW-1185">Reference proteome</keyword>
<sequence>MATSRSRVRRVFDVARDRNVTFLAASVAYYAFVSLIPLALLVVVLGSVVGGRAFANLVVQQVAGSLSASGERVLQRALTNSTGRTGAGLVGVVTVAWSAFKLFRGLDIAFAEAYGTERDLSLARQLVDGAVTIGLVGLAVGLVVAVGYALRSPSVVVDVPYRNVLGNLALAAALVVAFLPLYYVMPPVEMTVREAVPGAVVAGVGWVVLHALFQLYLSNAARYQAYGVIGAVLLLLTWLYFAGAVVLVGAVVNSVLGGRIRLSG</sequence>
<dbReference type="Pfam" id="PF03631">
    <property type="entry name" value="Virul_fac_BrkB"/>
    <property type="match status" value="1"/>
</dbReference>
<feature type="transmembrane region" description="Helical" evidence="6">
    <location>
        <begin position="126"/>
        <end position="149"/>
    </location>
</feature>